<gene>
    <name evidence="2" type="ORF">KIMH_15150</name>
</gene>
<keyword evidence="3" id="KW-1185">Reference proteome</keyword>
<organism evidence="2 3">
    <name type="scientific">Bombiscardovia apis</name>
    <dbReference type="NCBI Taxonomy" id="2932182"/>
    <lineage>
        <taxon>Bacteria</taxon>
        <taxon>Bacillati</taxon>
        <taxon>Actinomycetota</taxon>
        <taxon>Actinomycetes</taxon>
        <taxon>Bifidobacteriales</taxon>
        <taxon>Bifidobacteriaceae</taxon>
        <taxon>Bombiscardovia</taxon>
    </lineage>
</organism>
<name>A0ABN6SHY9_9BIFI</name>
<keyword evidence="1" id="KW-0472">Membrane</keyword>
<dbReference type="EMBL" id="AP026800">
    <property type="protein sequence ID" value="BDR55404.1"/>
    <property type="molecule type" value="Genomic_DNA"/>
</dbReference>
<evidence type="ECO:0000313" key="2">
    <source>
        <dbReference type="EMBL" id="BDR55404.1"/>
    </source>
</evidence>
<keyword evidence="1" id="KW-0812">Transmembrane</keyword>
<reference evidence="2 3" key="1">
    <citation type="journal article" date="2023" name="Microbiol. Spectr.">
        <title>Symbiosis of Carpenter Bees with Uncharacterized Lactic Acid Bacteria Showing NAD Auxotrophy.</title>
        <authorList>
            <person name="Kawasaki S."/>
            <person name="Ozawa K."/>
            <person name="Mori T."/>
            <person name="Yamamoto A."/>
            <person name="Ito M."/>
            <person name="Ohkuma M."/>
            <person name="Sakamoto M."/>
            <person name="Matsutani M."/>
        </authorList>
    </citation>
    <scope>NUCLEOTIDE SEQUENCE [LARGE SCALE GENOMIC DNA]</scope>
    <source>
        <strain evidence="2 3">KimH</strain>
    </source>
</reference>
<evidence type="ECO:0000313" key="3">
    <source>
        <dbReference type="Proteomes" id="UP001321748"/>
    </source>
</evidence>
<feature type="transmembrane region" description="Helical" evidence="1">
    <location>
        <begin position="16"/>
        <end position="34"/>
    </location>
</feature>
<dbReference type="Proteomes" id="UP001321748">
    <property type="component" value="Chromosome"/>
</dbReference>
<keyword evidence="1" id="KW-1133">Transmembrane helix</keyword>
<dbReference type="RefSeq" id="WP_317642893.1">
    <property type="nucleotide sequence ID" value="NZ_AP026800.1"/>
</dbReference>
<evidence type="ECO:0000256" key="1">
    <source>
        <dbReference type="SAM" id="Phobius"/>
    </source>
</evidence>
<protein>
    <submittedName>
        <fullName evidence="2">Uncharacterized protein</fullName>
    </submittedName>
</protein>
<proteinExistence type="predicted"/>
<accession>A0ABN6SHY9</accession>
<sequence length="75" mass="7930">MKTKQATFAAPYKQKWVSVLALSFSMIGISMPLVDAALSLVSGLAAVLAFGGLVVSARDLEKISEAQSAYMIFCS</sequence>
<feature type="transmembrane region" description="Helical" evidence="1">
    <location>
        <begin position="40"/>
        <end position="57"/>
    </location>
</feature>